<reference evidence="3" key="2">
    <citation type="journal article" date="2017" name="Nat. Plants">
        <title>The Aegilops tauschii genome reveals multiple impacts of transposons.</title>
        <authorList>
            <person name="Zhao G."/>
            <person name="Zou C."/>
            <person name="Li K."/>
            <person name="Wang K."/>
            <person name="Li T."/>
            <person name="Gao L."/>
            <person name="Zhang X."/>
            <person name="Wang H."/>
            <person name="Yang Z."/>
            <person name="Liu X."/>
            <person name="Jiang W."/>
            <person name="Mao L."/>
            <person name="Kong X."/>
            <person name="Jiao Y."/>
            <person name="Jia J."/>
        </authorList>
    </citation>
    <scope>NUCLEOTIDE SEQUENCE [LARGE SCALE GENOMIC DNA]</scope>
    <source>
        <strain evidence="3">cv. AL8/78</strain>
    </source>
</reference>
<organism evidence="2 3">
    <name type="scientific">Aegilops tauschii subsp. strangulata</name>
    <name type="common">Goatgrass</name>
    <dbReference type="NCBI Taxonomy" id="200361"/>
    <lineage>
        <taxon>Eukaryota</taxon>
        <taxon>Viridiplantae</taxon>
        <taxon>Streptophyta</taxon>
        <taxon>Embryophyta</taxon>
        <taxon>Tracheophyta</taxon>
        <taxon>Spermatophyta</taxon>
        <taxon>Magnoliopsida</taxon>
        <taxon>Liliopsida</taxon>
        <taxon>Poales</taxon>
        <taxon>Poaceae</taxon>
        <taxon>BOP clade</taxon>
        <taxon>Pooideae</taxon>
        <taxon>Triticodae</taxon>
        <taxon>Triticeae</taxon>
        <taxon>Triticinae</taxon>
        <taxon>Aegilops</taxon>
    </lineage>
</organism>
<evidence type="ECO:0000259" key="1">
    <source>
        <dbReference type="SMART" id="SM00256"/>
    </source>
</evidence>
<keyword evidence="3" id="KW-1185">Reference proteome</keyword>
<dbReference type="InterPro" id="IPR055411">
    <property type="entry name" value="LRR_FXL15/At3g58940/PEG3-like"/>
</dbReference>
<dbReference type="InterPro" id="IPR032675">
    <property type="entry name" value="LRR_dom_sf"/>
</dbReference>
<evidence type="ECO:0000313" key="3">
    <source>
        <dbReference type="Proteomes" id="UP000015105"/>
    </source>
</evidence>
<dbReference type="Proteomes" id="UP000015105">
    <property type="component" value="Chromosome 3D"/>
</dbReference>
<reference evidence="3" key="1">
    <citation type="journal article" date="2014" name="Science">
        <title>Ancient hybridizations among the ancestral genomes of bread wheat.</title>
        <authorList>
            <consortium name="International Wheat Genome Sequencing Consortium,"/>
            <person name="Marcussen T."/>
            <person name="Sandve S.R."/>
            <person name="Heier L."/>
            <person name="Spannagl M."/>
            <person name="Pfeifer M."/>
            <person name="Jakobsen K.S."/>
            <person name="Wulff B.B."/>
            <person name="Steuernagel B."/>
            <person name="Mayer K.F."/>
            <person name="Olsen O.A."/>
        </authorList>
    </citation>
    <scope>NUCLEOTIDE SEQUENCE [LARGE SCALE GENOMIC DNA]</scope>
    <source>
        <strain evidence="3">cv. AL8/78</strain>
    </source>
</reference>
<accession>A0A453GU81</accession>
<dbReference type="Pfam" id="PF00646">
    <property type="entry name" value="F-box"/>
    <property type="match status" value="2"/>
</dbReference>
<dbReference type="Gramene" id="AET3Gv21209500.2">
    <property type="protein sequence ID" value="AET3Gv21209500.2"/>
    <property type="gene ID" value="AET3Gv21209500"/>
</dbReference>
<reference evidence="2" key="4">
    <citation type="submission" date="2019-03" db="UniProtKB">
        <authorList>
            <consortium name="EnsemblPlants"/>
        </authorList>
    </citation>
    <scope>IDENTIFICATION</scope>
</reference>
<dbReference type="SUPFAM" id="SSF81383">
    <property type="entry name" value="F-box domain"/>
    <property type="match status" value="2"/>
</dbReference>
<dbReference type="PANTHER" id="PTHR31639:SF232">
    <property type="entry name" value="F-BOX DOMAIN-CONTAINING PROTEIN"/>
    <property type="match status" value="1"/>
</dbReference>
<dbReference type="Gene3D" id="3.80.10.10">
    <property type="entry name" value="Ribonuclease Inhibitor"/>
    <property type="match status" value="2"/>
</dbReference>
<reference evidence="2" key="5">
    <citation type="journal article" date="2021" name="G3 (Bethesda)">
        <title>Aegilops tauschii genome assembly Aet v5.0 features greater sequence contiguity and improved annotation.</title>
        <authorList>
            <person name="Wang L."/>
            <person name="Zhu T."/>
            <person name="Rodriguez J.C."/>
            <person name="Deal K.R."/>
            <person name="Dubcovsky J."/>
            <person name="McGuire P.E."/>
            <person name="Lux T."/>
            <person name="Spannagl M."/>
            <person name="Mayer K.F.X."/>
            <person name="Baldrich P."/>
            <person name="Meyers B.C."/>
            <person name="Huo N."/>
            <person name="Gu Y.Q."/>
            <person name="Zhou H."/>
            <person name="Devos K.M."/>
            <person name="Bennetzen J.L."/>
            <person name="Unver T."/>
            <person name="Budak H."/>
            <person name="Gulick P.J."/>
            <person name="Galiba G."/>
            <person name="Kalapos B."/>
            <person name="Nelson D.R."/>
            <person name="Li P."/>
            <person name="You F.M."/>
            <person name="Luo M.C."/>
            <person name="Dvorak J."/>
        </authorList>
    </citation>
    <scope>NUCLEOTIDE SEQUENCE [LARGE SCALE GENOMIC DNA]</scope>
    <source>
        <strain evidence="2">cv. AL8/78</strain>
    </source>
</reference>
<name>A0A453GU81_AEGTS</name>
<dbReference type="AlphaFoldDB" id="A0A453GU81"/>
<proteinExistence type="predicted"/>
<dbReference type="SUPFAM" id="SSF52047">
    <property type="entry name" value="RNI-like"/>
    <property type="match status" value="1"/>
</dbReference>
<dbReference type="EnsemblPlants" id="AET3Gv21209500.2">
    <property type="protein sequence ID" value="AET3Gv21209500.2"/>
    <property type="gene ID" value="AET3Gv21209500"/>
</dbReference>
<dbReference type="SMART" id="SM00256">
    <property type="entry name" value="FBOX"/>
    <property type="match status" value="2"/>
</dbReference>
<dbReference type="InterPro" id="IPR036047">
    <property type="entry name" value="F-box-like_dom_sf"/>
</dbReference>
<evidence type="ECO:0000313" key="2">
    <source>
        <dbReference type="EnsemblPlants" id="AET3Gv21209500.2"/>
    </source>
</evidence>
<sequence>MSACKKARAEATSVVSSDRLSSLPPELKGDILSRLNVEEAVKTSTLSSTWRDAWTNMPKIFLRDGNFARTKFVTLVDMVLSLHNGTVEMFDISGSKTYHDEFGRWMRMLSRIRPRSVTIRLNSGPGYRIPSCLFSIGDLRVLHLQNCVFSLPRVFQGFKRLTHLDLKNFSSTDIDIQNLVSFCPVLSYLKLASFEGINYLNVQAPKLKRLHVFGDFEDINLDAPNLEAAVLSLAHEAKAQQSVPIAHDKESHVKKSLGDLSGIKTLGISGIFMKYLSKWCILTKFPAVFHRLEHICLVICFWDQRQVLATCSLFQNAPNLKKLDMWSQSLSTWDQDQASIPELTMQVQLDHLVTASVKGFRGVDYEVNFLAKLLSWAPALEEVKIEWTGKTECSMVLAKLLALPRVSPRAKQFNLDSEAMSTCKKTRAEATSVVSSDRLSSLLPKINGNVLSRLDVREAVRTSTLSSTWRDAWTDMPKISLRDRNFTRTRFVTLVDMVLALHKGTIEEFDISGKKSYHDELARWMLVLSRRSPRSVTIKLNSGPYKISSCLFSICDLKFLQLENCIISLPRAFQGFKSLTYLSLNIFSSTDRDIQNLISFCPVLTDLILTSFEGINRLNIQAPKLEYLNVYGDFEDINLEAPNLKVAILYLGHQAKLYQSVPIGYDKENHVKKSLGSLSEIKTLGITG</sequence>
<feature type="domain" description="F-box" evidence="1">
    <location>
        <begin position="443"/>
        <end position="482"/>
    </location>
</feature>
<dbReference type="InterPro" id="IPR001810">
    <property type="entry name" value="F-box_dom"/>
</dbReference>
<reference evidence="2" key="3">
    <citation type="journal article" date="2017" name="Nature">
        <title>Genome sequence of the progenitor of the wheat D genome Aegilops tauschii.</title>
        <authorList>
            <person name="Luo M.C."/>
            <person name="Gu Y.Q."/>
            <person name="Puiu D."/>
            <person name="Wang H."/>
            <person name="Twardziok S.O."/>
            <person name="Deal K.R."/>
            <person name="Huo N."/>
            <person name="Zhu T."/>
            <person name="Wang L."/>
            <person name="Wang Y."/>
            <person name="McGuire P.E."/>
            <person name="Liu S."/>
            <person name="Long H."/>
            <person name="Ramasamy R.K."/>
            <person name="Rodriguez J.C."/>
            <person name="Van S.L."/>
            <person name="Yuan L."/>
            <person name="Wang Z."/>
            <person name="Xia Z."/>
            <person name="Xiao L."/>
            <person name="Anderson O.D."/>
            <person name="Ouyang S."/>
            <person name="Liang Y."/>
            <person name="Zimin A.V."/>
            <person name="Pertea G."/>
            <person name="Qi P."/>
            <person name="Bennetzen J.L."/>
            <person name="Dai X."/>
            <person name="Dawson M.W."/>
            <person name="Muller H.G."/>
            <person name="Kugler K."/>
            <person name="Rivarola-Duarte L."/>
            <person name="Spannagl M."/>
            <person name="Mayer K.F.X."/>
            <person name="Lu F.H."/>
            <person name="Bevan M.W."/>
            <person name="Leroy P."/>
            <person name="Li P."/>
            <person name="You F.M."/>
            <person name="Sun Q."/>
            <person name="Liu Z."/>
            <person name="Lyons E."/>
            <person name="Wicker T."/>
            <person name="Salzberg S.L."/>
            <person name="Devos K.M."/>
            <person name="Dvorak J."/>
        </authorList>
    </citation>
    <scope>NUCLEOTIDE SEQUENCE [LARGE SCALE GENOMIC DNA]</scope>
    <source>
        <strain evidence="2">cv. AL8/78</strain>
    </source>
</reference>
<dbReference type="PANTHER" id="PTHR31639">
    <property type="entry name" value="F-BOX PROTEIN-LIKE"/>
    <property type="match status" value="1"/>
</dbReference>
<protein>
    <recommendedName>
        <fullName evidence="1">F-box domain-containing protein</fullName>
    </recommendedName>
</protein>
<feature type="domain" description="F-box" evidence="1">
    <location>
        <begin position="23"/>
        <end position="63"/>
    </location>
</feature>
<dbReference type="Pfam" id="PF24758">
    <property type="entry name" value="LRR_At5g56370"/>
    <property type="match status" value="2"/>
</dbReference>